<comment type="caution">
    <text evidence="3">The sequence shown here is derived from an EMBL/GenBank/DDBJ whole genome shotgun (WGS) entry which is preliminary data.</text>
</comment>
<keyword evidence="1" id="KW-0732">Signal</keyword>
<feature type="signal peptide" evidence="1">
    <location>
        <begin position="1"/>
        <end position="21"/>
    </location>
</feature>
<gene>
    <name evidence="3" type="ORF">L2725_05860</name>
</gene>
<reference evidence="3 4" key="1">
    <citation type="submission" date="2022-01" db="EMBL/GenBank/DDBJ databases">
        <title>Whole genome-based taxonomy of the Shewanellaceae.</title>
        <authorList>
            <person name="Martin-Rodriguez A.J."/>
        </authorList>
    </citation>
    <scope>NUCLEOTIDE SEQUENCE [LARGE SCALE GENOMIC DNA]</scope>
    <source>
        <strain evidence="3 4">DSM 21332</strain>
    </source>
</reference>
<evidence type="ECO:0000313" key="4">
    <source>
        <dbReference type="Proteomes" id="UP001202831"/>
    </source>
</evidence>
<dbReference type="Gene3D" id="3.30.160.670">
    <property type="match status" value="1"/>
</dbReference>
<accession>A0ABT0N650</accession>
<evidence type="ECO:0000256" key="1">
    <source>
        <dbReference type="SAM" id="SignalP"/>
    </source>
</evidence>
<dbReference type="InterPro" id="IPR025411">
    <property type="entry name" value="DUF4136"/>
</dbReference>
<dbReference type="Pfam" id="PF13590">
    <property type="entry name" value="DUF4136"/>
    <property type="match status" value="1"/>
</dbReference>
<organism evidence="3 4">
    <name type="scientific">Shewanella corallii</name>
    <dbReference type="NCBI Taxonomy" id="560080"/>
    <lineage>
        <taxon>Bacteria</taxon>
        <taxon>Pseudomonadati</taxon>
        <taxon>Pseudomonadota</taxon>
        <taxon>Gammaproteobacteria</taxon>
        <taxon>Alteromonadales</taxon>
        <taxon>Shewanellaceae</taxon>
        <taxon>Shewanella</taxon>
    </lineage>
</organism>
<keyword evidence="4" id="KW-1185">Reference proteome</keyword>
<sequence length="189" mass="21469">MKNIMLAAVVLMLSACSSINTNWDYNPDVDFNQFKTFAWATSVNDGSEYHLDGLMDARVRNAVDDQLELKGMKQVPMEEAQLLVNYLTKVDTKVDVDTFTTNYGYNPYYPYYGPGWGWGGQWGQTHTQVREYNVGTLIVDLVDAKTKQLVWRGSIADTIKDHKTPQERTAFINQAVADIMANYPPKPEQ</sequence>
<feature type="chain" id="PRO_5046152696" evidence="1">
    <location>
        <begin position="22"/>
        <end position="189"/>
    </location>
</feature>
<proteinExistence type="predicted"/>
<dbReference type="PROSITE" id="PS51257">
    <property type="entry name" value="PROKAR_LIPOPROTEIN"/>
    <property type="match status" value="1"/>
</dbReference>
<dbReference type="RefSeq" id="WP_248934998.1">
    <property type="nucleotide sequence ID" value="NZ_JAKIKT010000002.1"/>
</dbReference>
<name>A0ABT0N650_9GAMM</name>
<evidence type="ECO:0000259" key="2">
    <source>
        <dbReference type="Pfam" id="PF13590"/>
    </source>
</evidence>
<evidence type="ECO:0000313" key="3">
    <source>
        <dbReference type="EMBL" id="MCL2913312.1"/>
    </source>
</evidence>
<dbReference type="Proteomes" id="UP001202831">
    <property type="component" value="Unassembled WGS sequence"/>
</dbReference>
<feature type="domain" description="DUF4136" evidence="2">
    <location>
        <begin position="22"/>
        <end position="185"/>
    </location>
</feature>
<protein>
    <submittedName>
        <fullName evidence="3">DUF4136 domain-containing protein</fullName>
    </submittedName>
</protein>
<dbReference type="EMBL" id="JAKIKT010000002">
    <property type="protein sequence ID" value="MCL2913312.1"/>
    <property type="molecule type" value="Genomic_DNA"/>
</dbReference>